<sequence length="253" mass="27125">MSETFGSLRLSGNARLDALDARTRVLAAFAAIVCVLVLRSPLALLCALAISLALIPLAGLSIGRVLRRLAHVEGFLVILVVLLPFTVAGAPIAHIGPLALSQEGLHLSVLLLLRANLSILILFTLLSGMEPVSSAHALARLGVPAKLVHLVLFSARYVTLIGEEARRLHDSLRARAFVPRTSRHTARTLAHFFGQLLVKALERAERVDEAMRCRAFNGRFPLLSTSTFGARDAAFVGLLACALALILLADRIA</sequence>
<evidence type="ECO:0000256" key="4">
    <source>
        <dbReference type="ARBA" id="ARBA00022692"/>
    </source>
</evidence>
<dbReference type="NCBIfam" id="TIGR02454">
    <property type="entry name" value="ECF_T_CbiQ"/>
    <property type="match status" value="1"/>
</dbReference>
<feature type="transmembrane region" description="Helical" evidence="7">
    <location>
        <begin position="44"/>
        <end position="62"/>
    </location>
</feature>
<protein>
    <submittedName>
        <fullName evidence="8">Cobalt/nickel transport system permease protein</fullName>
    </submittedName>
</protein>
<dbReference type="PANTHER" id="PTHR34857:SF2">
    <property type="entry name" value="SLL0384 PROTEIN"/>
    <property type="match status" value="1"/>
</dbReference>
<feature type="transmembrane region" description="Helical" evidence="7">
    <location>
        <begin position="74"/>
        <end position="93"/>
    </location>
</feature>
<evidence type="ECO:0000256" key="5">
    <source>
        <dbReference type="ARBA" id="ARBA00022989"/>
    </source>
</evidence>
<accession>A0A1T4NZ31</accession>
<feature type="transmembrane region" description="Helical" evidence="7">
    <location>
        <begin position="105"/>
        <end position="126"/>
    </location>
</feature>
<dbReference type="AlphaFoldDB" id="A0A1T4NZ31"/>
<feature type="transmembrane region" description="Helical" evidence="7">
    <location>
        <begin position="21"/>
        <end position="38"/>
    </location>
</feature>
<keyword evidence="5 7" id="KW-1133">Transmembrane helix</keyword>
<reference evidence="8 9" key="1">
    <citation type="submission" date="2017-02" db="EMBL/GenBank/DDBJ databases">
        <authorList>
            <person name="Peterson S.W."/>
        </authorList>
    </citation>
    <scope>NUCLEOTIDE SEQUENCE [LARGE SCALE GENOMIC DNA]</scope>
    <source>
        <strain evidence="8 9">USBA 369</strain>
    </source>
</reference>
<dbReference type="RefSeq" id="WP_165690792.1">
    <property type="nucleotide sequence ID" value="NZ_FUXL01000003.1"/>
</dbReference>
<organism evidence="8 9">
    <name type="scientific">Consotaella salsifontis</name>
    <dbReference type="NCBI Taxonomy" id="1365950"/>
    <lineage>
        <taxon>Bacteria</taxon>
        <taxon>Pseudomonadati</taxon>
        <taxon>Pseudomonadota</taxon>
        <taxon>Alphaproteobacteria</taxon>
        <taxon>Hyphomicrobiales</taxon>
        <taxon>Aurantimonadaceae</taxon>
        <taxon>Consotaella</taxon>
    </lineage>
</organism>
<evidence type="ECO:0000256" key="1">
    <source>
        <dbReference type="ARBA" id="ARBA00004651"/>
    </source>
</evidence>
<gene>
    <name evidence="8" type="ORF">SAMN05428963_103251</name>
</gene>
<dbReference type="GO" id="GO:0043190">
    <property type="term" value="C:ATP-binding cassette (ABC) transporter complex"/>
    <property type="evidence" value="ECO:0007669"/>
    <property type="project" value="InterPro"/>
</dbReference>
<keyword evidence="4 7" id="KW-0812">Transmembrane</keyword>
<evidence type="ECO:0000256" key="2">
    <source>
        <dbReference type="ARBA" id="ARBA00008564"/>
    </source>
</evidence>
<evidence type="ECO:0000256" key="3">
    <source>
        <dbReference type="ARBA" id="ARBA00022475"/>
    </source>
</evidence>
<name>A0A1T4NZ31_9HYPH</name>
<dbReference type="EMBL" id="FUXL01000003">
    <property type="protein sequence ID" value="SJZ84286.1"/>
    <property type="molecule type" value="Genomic_DNA"/>
</dbReference>
<dbReference type="PANTHER" id="PTHR34857">
    <property type="entry name" value="SLL0384 PROTEIN"/>
    <property type="match status" value="1"/>
</dbReference>
<dbReference type="STRING" id="1365950.SAMN05428963_103251"/>
<dbReference type="CDD" id="cd16914">
    <property type="entry name" value="EcfT"/>
    <property type="match status" value="1"/>
</dbReference>
<evidence type="ECO:0000313" key="8">
    <source>
        <dbReference type="EMBL" id="SJZ84286.1"/>
    </source>
</evidence>
<keyword evidence="3" id="KW-1003">Cell membrane</keyword>
<comment type="subcellular location">
    <subcellularLocation>
        <location evidence="1">Cell membrane</location>
        <topology evidence="1">Multi-pass membrane protein</topology>
    </subcellularLocation>
</comment>
<comment type="similarity">
    <text evidence="2">Belongs to the CbiQ family.</text>
</comment>
<dbReference type="GO" id="GO:0006824">
    <property type="term" value="P:cobalt ion transport"/>
    <property type="evidence" value="ECO:0007669"/>
    <property type="project" value="InterPro"/>
</dbReference>
<evidence type="ECO:0000256" key="7">
    <source>
        <dbReference type="SAM" id="Phobius"/>
    </source>
</evidence>
<dbReference type="InterPro" id="IPR003339">
    <property type="entry name" value="ABC/ECF_trnsptr_transmembrane"/>
</dbReference>
<dbReference type="InterPro" id="IPR051611">
    <property type="entry name" value="ECF_transporter_component"/>
</dbReference>
<evidence type="ECO:0000256" key="6">
    <source>
        <dbReference type="ARBA" id="ARBA00023136"/>
    </source>
</evidence>
<feature type="transmembrane region" description="Helical" evidence="7">
    <location>
        <begin position="228"/>
        <end position="249"/>
    </location>
</feature>
<keyword evidence="9" id="KW-1185">Reference proteome</keyword>
<proteinExistence type="inferred from homology"/>
<evidence type="ECO:0000313" key="9">
    <source>
        <dbReference type="Proteomes" id="UP000190135"/>
    </source>
</evidence>
<keyword evidence="6 7" id="KW-0472">Membrane</keyword>
<dbReference type="Pfam" id="PF02361">
    <property type="entry name" value="CbiQ"/>
    <property type="match status" value="1"/>
</dbReference>
<dbReference type="Proteomes" id="UP000190135">
    <property type="component" value="Unassembled WGS sequence"/>
</dbReference>
<dbReference type="InterPro" id="IPR012809">
    <property type="entry name" value="ECF_CbiQ"/>
</dbReference>